<dbReference type="PROSITE" id="PS51790">
    <property type="entry name" value="MSRB"/>
    <property type="match status" value="1"/>
</dbReference>
<evidence type="ECO:0000313" key="8">
    <source>
        <dbReference type="Proteomes" id="UP001491310"/>
    </source>
</evidence>
<dbReference type="InterPro" id="IPR011057">
    <property type="entry name" value="Mss4-like_sf"/>
</dbReference>
<evidence type="ECO:0000256" key="5">
    <source>
        <dbReference type="RuleBase" id="RU365044"/>
    </source>
</evidence>
<dbReference type="Gene3D" id="2.170.150.20">
    <property type="entry name" value="Peptide methionine sulfoxide reductase"/>
    <property type="match status" value="1"/>
</dbReference>
<evidence type="ECO:0000256" key="3">
    <source>
        <dbReference type="ARBA" id="ARBA00022833"/>
    </source>
</evidence>
<evidence type="ECO:0000256" key="4">
    <source>
        <dbReference type="ARBA" id="ARBA00023002"/>
    </source>
</evidence>
<name>A0ABR2Z0Z8_9CHLO</name>
<keyword evidence="8" id="KW-1185">Reference proteome</keyword>
<keyword evidence="3 5" id="KW-0862">Zinc</keyword>
<gene>
    <name evidence="7" type="ORF">WJX75_008321</name>
</gene>
<dbReference type="NCBIfam" id="TIGR00357">
    <property type="entry name" value="peptide-methionine (R)-S-oxide reductase MsrB"/>
    <property type="match status" value="1"/>
</dbReference>
<evidence type="ECO:0000256" key="2">
    <source>
        <dbReference type="ARBA" id="ARBA00022723"/>
    </source>
</evidence>
<proteinExistence type="inferred from homology"/>
<dbReference type="InterPro" id="IPR002579">
    <property type="entry name" value="Met_Sox_Rdtase_MsrB_dom"/>
</dbReference>
<dbReference type="Pfam" id="PF01641">
    <property type="entry name" value="SelR"/>
    <property type="match status" value="1"/>
</dbReference>
<comment type="caution">
    <text evidence="7">The sequence shown here is derived from an EMBL/GenBank/DDBJ whole genome shotgun (WGS) entry which is preliminary data.</text>
</comment>
<evidence type="ECO:0000313" key="7">
    <source>
        <dbReference type="EMBL" id="KAK9917793.1"/>
    </source>
</evidence>
<dbReference type="SUPFAM" id="SSF51316">
    <property type="entry name" value="Mss4-like"/>
    <property type="match status" value="1"/>
</dbReference>
<sequence>MTSETKVQLDKSTPESEWKKILSTEQYQILRQKGTEPAGSGEYNKFKGEGEYNCAGCGTPLYTSETKFDSGCGWPAFYAEIPGAVERHVDNAFGMRRVEITCAKCGGHLGHVFEGEKFPTPTDQRHCVNSRSIKYQPKE</sequence>
<comment type="cofactor">
    <cofactor evidence="5">
        <name>Zn(2+)</name>
        <dbReference type="ChEBI" id="CHEBI:29105"/>
    </cofactor>
    <text evidence="5">Binds 1 zinc ion per subunit.</text>
</comment>
<keyword evidence="4 5" id="KW-0560">Oxidoreductase</keyword>
<dbReference type="PANTHER" id="PTHR46081:SF8">
    <property type="entry name" value="PEPTIDE METHIONINE SULFOXIDE REDUCTASE 2"/>
    <property type="match status" value="1"/>
</dbReference>
<reference evidence="7 8" key="1">
    <citation type="journal article" date="2024" name="Nat. Commun.">
        <title>Phylogenomics reveals the evolutionary origins of lichenization in chlorophyte algae.</title>
        <authorList>
            <person name="Puginier C."/>
            <person name="Libourel C."/>
            <person name="Otte J."/>
            <person name="Skaloud P."/>
            <person name="Haon M."/>
            <person name="Grisel S."/>
            <person name="Petersen M."/>
            <person name="Berrin J.G."/>
            <person name="Delaux P.M."/>
            <person name="Dal Grande F."/>
            <person name="Keller J."/>
        </authorList>
    </citation>
    <scope>NUCLEOTIDE SEQUENCE [LARGE SCALE GENOMIC DNA]</scope>
    <source>
        <strain evidence="7 8">SAG 216-7</strain>
    </source>
</reference>
<dbReference type="InterPro" id="IPR028427">
    <property type="entry name" value="Met_Sox_Rdtase_MsrB"/>
</dbReference>
<accession>A0ABR2Z0Z8</accession>
<dbReference type="EC" id="1.8.4.12" evidence="5"/>
<organism evidence="7 8">
    <name type="scientific">Coccomyxa subellipsoidea</name>
    <dbReference type="NCBI Taxonomy" id="248742"/>
    <lineage>
        <taxon>Eukaryota</taxon>
        <taxon>Viridiplantae</taxon>
        <taxon>Chlorophyta</taxon>
        <taxon>core chlorophytes</taxon>
        <taxon>Trebouxiophyceae</taxon>
        <taxon>Trebouxiophyceae incertae sedis</taxon>
        <taxon>Coccomyxaceae</taxon>
        <taxon>Coccomyxa</taxon>
    </lineage>
</organism>
<comment type="function">
    <text evidence="5">Catalyzes the reduction of methionine sulfoxide (MetSO) to methionine in proteins. Plays a protective role against oxidative stress by restoring activity to proteins that have been inactivated by methionine oxidation. MSRB family specifically reduces the MetSO R-enantiomer.</text>
</comment>
<keyword evidence="2 5" id="KW-0479">Metal-binding</keyword>
<feature type="domain" description="MsrB" evidence="6">
    <location>
        <begin position="15"/>
        <end position="138"/>
    </location>
</feature>
<comment type="similarity">
    <text evidence="1 5">Belongs to the MsrB Met sulfoxide reductase family.</text>
</comment>
<dbReference type="Proteomes" id="UP001491310">
    <property type="component" value="Unassembled WGS sequence"/>
</dbReference>
<evidence type="ECO:0000259" key="6">
    <source>
        <dbReference type="PROSITE" id="PS51790"/>
    </source>
</evidence>
<evidence type="ECO:0000256" key="1">
    <source>
        <dbReference type="ARBA" id="ARBA00007174"/>
    </source>
</evidence>
<protein>
    <recommendedName>
        <fullName evidence="5">Peptide-methionine (R)-S-oxide reductase</fullName>
        <ecNumber evidence="5">1.8.4.12</ecNumber>
    </recommendedName>
</protein>
<dbReference type="EMBL" id="JALJOT010000002">
    <property type="protein sequence ID" value="KAK9917793.1"/>
    <property type="molecule type" value="Genomic_DNA"/>
</dbReference>
<comment type="catalytic activity">
    <reaction evidence="5">
        <text>L-methionyl-[protein] + [thioredoxin]-disulfide + H2O = L-methionyl-(R)-S-oxide-[protein] + [thioredoxin]-dithiol</text>
        <dbReference type="Rhea" id="RHEA:24164"/>
        <dbReference type="Rhea" id="RHEA-COMP:10698"/>
        <dbReference type="Rhea" id="RHEA-COMP:10700"/>
        <dbReference type="Rhea" id="RHEA-COMP:12313"/>
        <dbReference type="Rhea" id="RHEA-COMP:12314"/>
        <dbReference type="ChEBI" id="CHEBI:15377"/>
        <dbReference type="ChEBI" id="CHEBI:16044"/>
        <dbReference type="ChEBI" id="CHEBI:29950"/>
        <dbReference type="ChEBI" id="CHEBI:45764"/>
        <dbReference type="ChEBI" id="CHEBI:50058"/>
        <dbReference type="EC" id="1.8.4.12"/>
    </reaction>
</comment>
<dbReference type="PANTHER" id="PTHR46081">
    <property type="entry name" value="PEPTIDE METHIONINE SULFOXIDE REDUCTASE 2"/>
    <property type="match status" value="1"/>
</dbReference>